<feature type="transmembrane region" description="Helical" evidence="1">
    <location>
        <begin position="30"/>
        <end position="47"/>
    </location>
</feature>
<gene>
    <name evidence="2" type="ORF">ElyMa_005204000</name>
</gene>
<dbReference type="Gene3D" id="1.10.220.10">
    <property type="entry name" value="Annexin"/>
    <property type="match status" value="1"/>
</dbReference>
<dbReference type="GO" id="GO:0005544">
    <property type="term" value="F:calcium-dependent phospholipid binding"/>
    <property type="evidence" value="ECO:0007669"/>
    <property type="project" value="InterPro"/>
</dbReference>
<organism evidence="2 3">
    <name type="scientific">Elysia marginata</name>
    <dbReference type="NCBI Taxonomy" id="1093978"/>
    <lineage>
        <taxon>Eukaryota</taxon>
        <taxon>Metazoa</taxon>
        <taxon>Spiralia</taxon>
        <taxon>Lophotrochozoa</taxon>
        <taxon>Mollusca</taxon>
        <taxon>Gastropoda</taxon>
        <taxon>Heterobranchia</taxon>
        <taxon>Euthyneura</taxon>
        <taxon>Panpulmonata</taxon>
        <taxon>Sacoglossa</taxon>
        <taxon>Placobranchoidea</taxon>
        <taxon>Plakobranchidae</taxon>
        <taxon>Elysia</taxon>
    </lineage>
</organism>
<evidence type="ECO:0000256" key="1">
    <source>
        <dbReference type="SAM" id="Phobius"/>
    </source>
</evidence>
<evidence type="ECO:0008006" key="4">
    <source>
        <dbReference type="Google" id="ProtNLM"/>
    </source>
</evidence>
<dbReference type="EMBL" id="BMAT01010395">
    <property type="protein sequence ID" value="GFS26137.1"/>
    <property type="molecule type" value="Genomic_DNA"/>
</dbReference>
<dbReference type="GO" id="GO:0005509">
    <property type="term" value="F:calcium ion binding"/>
    <property type="evidence" value="ECO:0007669"/>
    <property type="project" value="InterPro"/>
</dbReference>
<reference evidence="2 3" key="1">
    <citation type="journal article" date="2021" name="Elife">
        <title>Chloroplast acquisition without the gene transfer in kleptoplastic sea slugs, Plakobranchus ocellatus.</title>
        <authorList>
            <person name="Maeda T."/>
            <person name="Takahashi S."/>
            <person name="Yoshida T."/>
            <person name="Shimamura S."/>
            <person name="Takaki Y."/>
            <person name="Nagai Y."/>
            <person name="Toyoda A."/>
            <person name="Suzuki Y."/>
            <person name="Arimoto A."/>
            <person name="Ishii H."/>
            <person name="Satoh N."/>
            <person name="Nishiyama T."/>
            <person name="Hasebe M."/>
            <person name="Maruyama T."/>
            <person name="Minagawa J."/>
            <person name="Obokata J."/>
            <person name="Shigenobu S."/>
        </authorList>
    </citation>
    <scope>NUCLEOTIDE SEQUENCE [LARGE SCALE GENOMIC DNA]</scope>
</reference>
<comment type="caution">
    <text evidence="2">The sequence shown here is derived from an EMBL/GenBank/DDBJ whole genome shotgun (WGS) entry which is preliminary data.</text>
</comment>
<name>A0AAV4JX86_9GAST</name>
<keyword evidence="1" id="KW-0472">Membrane</keyword>
<dbReference type="Proteomes" id="UP000762676">
    <property type="component" value="Unassembled WGS sequence"/>
</dbReference>
<protein>
    <recommendedName>
        <fullName evidence="4">Annexin</fullName>
    </recommendedName>
</protein>
<dbReference type="InterPro" id="IPR037104">
    <property type="entry name" value="Annexin_sf"/>
</dbReference>
<proteinExistence type="predicted"/>
<keyword evidence="1" id="KW-1133">Transmembrane helix</keyword>
<keyword evidence="1" id="KW-0812">Transmembrane</keyword>
<accession>A0AAV4JX86</accession>
<dbReference type="AlphaFoldDB" id="A0AAV4JX86"/>
<evidence type="ECO:0000313" key="2">
    <source>
        <dbReference type="EMBL" id="GFS26137.1"/>
    </source>
</evidence>
<keyword evidence="3" id="KW-1185">Reference proteome</keyword>
<sequence>MKSVHKKTLGNPLVAGATASKIASKIPKSVWIVGGVAVVGFVLWQLHQANKFFGGAMEKIGLKDDENDQKVKNFSSSTDYLKAFQPAYHRNSGSSLKIATDQEIQTKAELIHDAFGFLNDDEEKIIGVFNSFSSKVDISRLTDFYFKKYEKDLYATLKGGLDSEEMAEIIDIVKRKP</sequence>
<evidence type="ECO:0000313" key="3">
    <source>
        <dbReference type="Proteomes" id="UP000762676"/>
    </source>
</evidence>